<protein>
    <submittedName>
        <fullName evidence="2">Uncharacterized protein</fullName>
    </submittedName>
</protein>
<reference evidence="2" key="1">
    <citation type="submission" date="2020-11" db="EMBL/GenBank/DDBJ databases">
        <authorList>
            <person name="Tran Van P."/>
        </authorList>
    </citation>
    <scope>NUCLEOTIDE SEQUENCE</scope>
</reference>
<gene>
    <name evidence="2" type="ORF">TTEB3V08_LOCUS7987</name>
</gene>
<sequence>MGEVGDILGGKHMLCKKKNHFTLVPVVGRFLEIPSQLIKWGNSHWRSVSRNDLGVCGKDIFRSLSEQSDSRKIDESESKARRNDSTALLPERCTTCVAVQIPQRIHVSSDLPWTSWAKKPEHILKEEAEDRVHWWSKFTDERNGPVNLAVVIVADRAHEHGHVGLPQDPLTKKKTDTTTKTPKIRDISTRNIIREAGNKHYFTSTRNLKLVMAKLNLNEIWNQKIKNVVRHRRNKLEHARVQQCQCHEITRILEGFHDVVEEKWELWKTSLNDYTMALSLELNHNVIKRFGTNLRDPQRILHGPACSIFNIILLDHFIINRVDKSLDLIAKP</sequence>
<organism evidence="2">
    <name type="scientific">Timema tahoe</name>
    <dbReference type="NCBI Taxonomy" id="61484"/>
    <lineage>
        <taxon>Eukaryota</taxon>
        <taxon>Metazoa</taxon>
        <taxon>Ecdysozoa</taxon>
        <taxon>Arthropoda</taxon>
        <taxon>Hexapoda</taxon>
        <taxon>Insecta</taxon>
        <taxon>Pterygota</taxon>
        <taxon>Neoptera</taxon>
        <taxon>Polyneoptera</taxon>
        <taxon>Phasmatodea</taxon>
        <taxon>Timematodea</taxon>
        <taxon>Timematoidea</taxon>
        <taxon>Timematidae</taxon>
        <taxon>Timema</taxon>
    </lineage>
</organism>
<dbReference type="AlphaFoldDB" id="A0A7R9IKE2"/>
<evidence type="ECO:0000313" key="2">
    <source>
        <dbReference type="EMBL" id="CAD7460041.1"/>
    </source>
</evidence>
<feature type="region of interest" description="Disordered" evidence="1">
    <location>
        <begin position="162"/>
        <end position="181"/>
    </location>
</feature>
<name>A0A7R9IKE2_9NEOP</name>
<accession>A0A7R9IKE2</accession>
<evidence type="ECO:0000256" key="1">
    <source>
        <dbReference type="SAM" id="MobiDB-lite"/>
    </source>
</evidence>
<dbReference type="EMBL" id="OE003348">
    <property type="protein sequence ID" value="CAD7460041.1"/>
    <property type="molecule type" value="Genomic_DNA"/>
</dbReference>
<proteinExistence type="predicted"/>
<feature type="compositionally biased region" description="Basic and acidic residues" evidence="1">
    <location>
        <begin position="170"/>
        <end position="181"/>
    </location>
</feature>